<evidence type="ECO:0000256" key="2">
    <source>
        <dbReference type="ARBA" id="ARBA00007590"/>
    </source>
</evidence>
<dbReference type="PANTHER" id="PTHR12668">
    <property type="entry name" value="TRANSMEMBRANE PROTEIN 14, 15"/>
    <property type="match status" value="1"/>
</dbReference>
<evidence type="ECO:0000256" key="5">
    <source>
        <dbReference type="ARBA" id="ARBA00023136"/>
    </source>
</evidence>
<keyword evidence="3 7" id="KW-0812">Transmembrane</keyword>
<keyword evidence="9" id="KW-1185">Reference proteome</keyword>
<comment type="similarity">
    <text evidence="2">Belongs to the TMEM14 family.</text>
</comment>
<accession>A0A8R1U6T1</accession>
<dbReference type="AlphaFoldDB" id="A0A2A6BN93"/>
<evidence type="ECO:0000256" key="3">
    <source>
        <dbReference type="ARBA" id="ARBA00022692"/>
    </source>
</evidence>
<proteinExistence type="inferred from homology"/>
<dbReference type="PANTHER" id="PTHR12668:SF43">
    <property type="entry name" value="TRANSMEMBRANE PROTEIN 14 HOMOLOG"/>
    <property type="match status" value="1"/>
</dbReference>
<evidence type="ECO:0000313" key="8">
    <source>
        <dbReference type="EnsemblMetazoa" id="PPA05503.1"/>
    </source>
</evidence>
<evidence type="ECO:0000256" key="1">
    <source>
        <dbReference type="ARBA" id="ARBA00004370"/>
    </source>
</evidence>
<evidence type="ECO:0000256" key="4">
    <source>
        <dbReference type="ARBA" id="ARBA00022989"/>
    </source>
</evidence>
<evidence type="ECO:0000256" key="7">
    <source>
        <dbReference type="SAM" id="Phobius"/>
    </source>
</evidence>
<feature type="transmembrane region" description="Helical" evidence="7">
    <location>
        <begin position="31"/>
        <end position="49"/>
    </location>
</feature>
<dbReference type="InterPro" id="IPR005349">
    <property type="entry name" value="TMEM14"/>
</dbReference>
<evidence type="ECO:0000256" key="6">
    <source>
        <dbReference type="SAM" id="MobiDB-lite"/>
    </source>
</evidence>
<gene>
    <name evidence="8" type="primary">WBGene00095057</name>
</gene>
<organism evidence="8 9">
    <name type="scientific">Pristionchus pacificus</name>
    <name type="common">Parasitic nematode worm</name>
    <dbReference type="NCBI Taxonomy" id="54126"/>
    <lineage>
        <taxon>Eukaryota</taxon>
        <taxon>Metazoa</taxon>
        <taxon>Ecdysozoa</taxon>
        <taxon>Nematoda</taxon>
        <taxon>Chromadorea</taxon>
        <taxon>Rhabditida</taxon>
        <taxon>Rhabditina</taxon>
        <taxon>Diplogasteromorpha</taxon>
        <taxon>Diplogasteroidea</taxon>
        <taxon>Neodiplogasteridae</taxon>
        <taxon>Pristionchus</taxon>
    </lineage>
</organism>
<keyword evidence="5 7" id="KW-0472">Membrane</keyword>
<feature type="compositionally biased region" description="Basic and acidic residues" evidence="6">
    <location>
        <begin position="357"/>
        <end position="383"/>
    </location>
</feature>
<reference evidence="9" key="1">
    <citation type="journal article" date="2008" name="Nat. Genet.">
        <title>The Pristionchus pacificus genome provides a unique perspective on nematode lifestyle and parasitism.</title>
        <authorList>
            <person name="Dieterich C."/>
            <person name="Clifton S.W."/>
            <person name="Schuster L.N."/>
            <person name="Chinwalla A."/>
            <person name="Delehaunty K."/>
            <person name="Dinkelacker I."/>
            <person name="Fulton L."/>
            <person name="Fulton R."/>
            <person name="Godfrey J."/>
            <person name="Minx P."/>
            <person name="Mitreva M."/>
            <person name="Roeseler W."/>
            <person name="Tian H."/>
            <person name="Witte H."/>
            <person name="Yang S.P."/>
            <person name="Wilson R.K."/>
            <person name="Sommer R.J."/>
        </authorList>
    </citation>
    <scope>NUCLEOTIDE SEQUENCE [LARGE SCALE GENOMIC DNA]</scope>
    <source>
        <strain evidence="9">PS312</strain>
    </source>
</reference>
<feature type="region of interest" description="Disordered" evidence="6">
    <location>
        <begin position="198"/>
        <end position="224"/>
    </location>
</feature>
<protein>
    <submittedName>
        <fullName evidence="8">Uncharacterized protein</fullName>
    </submittedName>
</protein>
<feature type="region of interest" description="Disordered" evidence="6">
    <location>
        <begin position="351"/>
        <end position="383"/>
    </location>
</feature>
<feature type="compositionally biased region" description="Acidic residues" evidence="6">
    <location>
        <begin position="205"/>
        <end position="220"/>
    </location>
</feature>
<dbReference type="GO" id="GO:0031966">
    <property type="term" value="C:mitochondrial membrane"/>
    <property type="evidence" value="ECO:0000318"/>
    <property type="project" value="GO_Central"/>
</dbReference>
<dbReference type="Pfam" id="PF03647">
    <property type="entry name" value="Tmemb_14"/>
    <property type="match status" value="1"/>
</dbReference>
<dbReference type="Proteomes" id="UP000005239">
    <property type="component" value="Unassembled WGS sequence"/>
</dbReference>
<dbReference type="OrthoDB" id="5620at2759"/>
<reference evidence="8" key="2">
    <citation type="submission" date="2022-06" db="UniProtKB">
        <authorList>
            <consortium name="EnsemblMetazoa"/>
        </authorList>
    </citation>
    <scope>IDENTIFICATION</scope>
    <source>
        <strain evidence="8">PS312</strain>
    </source>
</reference>
<comment type="subcellular location">
    <subcellularLocation>
        <location evidence="1">Membrane</location>
    </subcellularLocation>
</comment>
<dbReference type="EnsemblMetazoa" id="PPA05503.1">
    <property type="protein sequence ID" value="PPA05503.1"/>
    <property type="gene ID" value="WBGene00095057"/>
</dbReference>
<evidence type="ECO:0000313" key="9">
    <source>
        <dbReference type="Proteomes" id="UP000005239"/>
    </source>
</evidence>
<accession>A0A2A6BN93</accession>
<sequence length="383" mass="43176">MDHDLLCLLYAGFLATGGVIGYLKKGSLPSLLAAVGTGALVAFSTYFALPFQPTIVAVISGGLTVAMGNRYRKGGKFFPPGAIAIDRHCKWWNLHWSSSLHLKVPSSVVGNNRLVLENHYCFRTKCSSYGDTRKRWEDELERTRESSRFISKDDEFGGFSLHLTRLSCQERQFSWQVRTAIELEESLNPLILTAIEKEESIDDKTNEDESSDGKEEENEDEMHTALEWTQGYRVEDYDDEMLMETALEYIDGGSEINENMDGWSVKDDEEKIHSLAGIECENGEDKCEWMLSEEKNDLERWGQSVESNDGKLDETDGFGTGIVLISKGGNESRCASTSVISLSIDPSLQSVDLSTPAKEEKKMEKMKEELNEMKKKEEEQLRV</sequence>
<dbReference type="Gene3D" id="1.10.10.1740">
    <property type="entry name" value="Transmembrane protein 14-like"/>
    <property type="match status" value="1"/>
</dbReference>
<dbReference type="InterPro" id="IPR044890">
    <property type="entry name" value="TMEM14_sf"/>
</dbReference>
<keyword evidence="4 7" id="KW-1133">Transmembrane helix</keyword>
<name>A0A2A6BN93_PRIPA</name>